<accession>A0A7J9C4F4</accession>
<name>A0A7J9C4F4_GOSGO</name>
<reference evidence="1 2" key="1">
    <citation type="journal article" date="2019" name="Genome Biol. Evol.">
        <title>Insights into the evolution of the New World diploid cottons (Gossypium, subgenus Houzingenia) based on genome sequencing.</title>
        <authorList>
            <person name="Grover C.E."/>
            <person name="Arick M.A. 2nd"/>
            <person name="Thrash A."/>
            <person name="Conover J.L."/>
            <person name="Sanders W.S."/>
            <person name="Peterson D.G."/>
            <person name="Frelichowski J.E."/>
            <person name="Scheffler J.A."/>
            <person name="Scheffler B.E."/>
            <person name="Wendel J.F."/>
        </authorList>
    </citation>
    <scope>NUCLEOTIDE SEQUENCE [LARGE SCALE GENOMIC DNA]</scope>
    <source>
        <strain evidence="1">5</strain>
        <tissue evidence="1">Leaf</tissue>
    </source>
</reference>
<dbReference type="EMBL" id="JABEZY010000008">
    <property type="protein sequence ID" value="MBA0743115.1"/>
    <property type="molecule type" value="Genomic_DNA"/>
</dbReference>
<keyword evidence="2" id="KW-1185">Reference proteome</keyword>
<dbReference type="AlphaFoldDB" id="A0A7J9C4F4"/>
<evidence type="ECO:0008006" key="3">
    <source>
        <dbReference type="Google" id="ProtNLM"/>
    </source>
</evidence>
<proteinExistence type="predicted"/>
<evidence type="ECO:0000313" key="1">
    <source>
        <dbReference type="EMBL" id="MBA0743115.1"/>
    </source>
</evidence>
<protein>
    <recommendedName>
        <fullName evidence="3">Pentatricopeptide repeat-containing protein</fullName>
    </recommendedName>
</protein>
<evidence type="ECO:0000313" key="2">
    <source>
        <dbReference type="Proteomes" id="UP000593579"/>
    </source>
</evidence>
<dbReference type="OrthoDB" id="1937829at2759"/>
<gene>
    <name evidence="1" type="ORF">Gogos_005833</name>
</gene>
<dbReference type="Proteomes" id="UP000593579">
    <property type="component" value="Unassembled WGS sequence"/>
</dbReference>
<sequence>MVCGMVVSIRVSGFNVGLEVGELLDEMKVKDVLVWTTLVSGYDQWGDLESANEMLEKNHLWLCQKWHGE</sequence>
<comment type="caution">
    <text evidence="1">The sequence shown here is derived from an EMBL/GenBank/DDBJ whole genome shotgun (WGS) entry which is preliminary data.</text>
</comment>
<organism evidence="1 2">
    <name type="scientific">Gossypium gossypioides</name>
    <name type="common">Mexican cotton</name>
    <name type="synonym">Selera gossypioides</name>
    <dbReference type="NCBI Taxonomy" id="34282"/>
    <lineage>
        <taxon>Eukaryota</taxon>
        <taxon>Viridiplantae</taxon>
        <taxon>Streptophyta</taxon>
        <taxon>Embryophyta</taxon>
        <taxon>Tracheophyta</taxon>
        <taxon>Spermatophyta</taxon>
        <taxon>Magnoliopsida</taxon>
        <taxon>eudicotyledons</taxon>
        <taxon>Gunneridae</taxon>
        <taxon>Pentapetalae</taxon>
        <taxon>rosids</taxon>
        <taxon>malvids</taxon>
        <taxon>Malvales</taxon>
        <taxon>Malvaceae</taxon>
        <taxon>Malvoideae</taxon>
        <taxon>Gossypium</taxon>
    </lineage>
</organism>